<dbReference type="GO" id="GO:0015074">
    <property type="term" value="P:DNA integration"/>
    <property type="evidence" value="ECO:0007669"/>
    <property type="project" value="InterPro"/>
</dbReference>
<dbReference type="SUPFAM" id="SSF53098">
    <property type="entry name" value="Ribonuclease H-like"/>
    <property type="match status" value="1"/>
</dbReference>
<dbReference type="EMBL" id="LXQA010124379">
    <property type="protein sequence ID" value="MCI21333.1"/>
    <property type="molecule type" value="Genomic_DNA"/>
</dbReference>
<keyword evidence="3" id="KW-1185">Reference proteome</keyword>
<proteinExistence type="predicted"/>
<dbReference type="GO" id="GO:0003676">
    <property type="term" value="F:nucleic acid binding"/>
    <property type="evidence" value="ECO:0007669"/>
    <property type="project" value="InterPro"/>
</dbReference>
<evidence type="ECO:0000313" key="3">
    <source>
        <dbReference type="Proteomes" id="UP000265520"/>
    </source>
</evidence>
<dbReference type="Pfam" id="PF17921">
    <property type="entry name" value="Integrase_H2C2"/>
    <property type="match status" value="1"/>
</dbReference>
<dbReference type="PROSITE" id="PS50994">
    <property type="entry name" value="INTEGRASE"/>
    <property type="match status" value="1"/>
</dbReference>
<evidence type="ECO:0000313" key="2">
    <source>
        <dbReference type="EMBL" id="MCI21333.1"/>
    </source>
</evidence>
<comment type="caution">
    <text evidence="2">The sequence shown here is derived from an EMBL/GenBank/DDBJ whole genome shotgun (WGS) entry which is preliminary data.</text>
</comment>
<dbReference type="InterPro" id="IPR041588">
    <property type="entry name" value="Integrase_H2C2"/>
</dbReference>
<dbReference type="PANTHER" id="PTHR47266">
    <property type="entry name" value="ENDONUCLEASE-RELATED"/>
    <property type="match status" value="1"/>
</dbReference>
<dbReference type="Proteomes" id="UP000265520">
    <property type="component" value="Unassembled WGS sequence"/>
</dbReference>
<dbReference type="InterPro" id="IPR052160">
    <property type="entry name" value="Gypsy_RT_Integrase-like"/>
</dbReference>
<protein>
    <submittedName>
        <fullName evidence="2">Protein NYNRIN-like</fullName>
    </submittedName>
</protein>
<name>A0A392QAC2_9FABA</name>
<accession>A0A392QAC2</accession>
<evidence type="ECO:0000259" key="1">
    <source>
        <dbReference type="PROSITE" id="PS50994"/>
    </source>
</evidence>
<feature type="non-terminal residue" evidence="2">
    <location>
        <position position="204"/>
    </location>
</feature>
<organism evidence="2 3">
    <name type="scientific">Trifolium medium</name>
    <dbReference type="NCBI Taxonomy" id="97028"/>
    <lineage>
        <taxon>Eukaryota</taxon>
        <taxon>Viridiplantae</taxon>
        <taxon>Streptophyta</taxon>
        <taxon>Embryophyta</taxon>
        <taxon>Tracheophyta</taxon>
        <taxon>Spermatophyta</taxon>
        <taxon>Magnoliopsida</taxon>
        <taxon>eudicotyledons</taxon>
        <taxon>Gunneridae</taxon>
        <taxon>Pentapetalae</taxon>
        <taxon>rosids</taxon>
        <taxon>fabids</taxon>
        <taxon>Fabales</taxon>
        <taxon>Fabaceae</taxon>
        <taxon>Papilionoideae</taxon>
        <taxon>50 kb inversion clade</taxon>
        <taxon>NPAAA clade</taxon>
        <taxon>Hologalegina</taxon>
        <taxon>IRL clade</taxon>
        <taxon>Trifolieae</taxon>
        <taxon>Trifolium</taxon>
    </lineage>
</organism>
<sequence length="204" mass="23541">MVQERPWFADMANYKVSGLIPNDFNWHQKKRFIREANQYVWDDPYLFKIGADNLLRICVTREEATSILWHCHSSPYGGHYNGGRTAAKVLQLEFYWPTLFKDAHQYAQSCDKCQKTGGISKRNEMPLQNMLEVEVFDCWGIDFVGPFPSSFSNEYILVAVDYVSKWVEAIASPKADGKFLKKIFFTRFGTPRVLISDGGSHFCN</sequence>
<dbReference type="InterPro" id="IPR001584">
    <property type="entry name" value="Integrase_cat-core"/>
</dbReference>
<dbReference type="Gene3D" id="3.30.420.10">
    <property type="entry name" value="Ribonuclease H-like superfamily/Ribonuclease H"/>
    <property type="match status" value="1"/>
</dbReference>
<dbReference type="AlphaFoldDB" id="A0A392QAC2"/>
<dbReference type="InterPro" id="IPR012337">
    <property type="entry name" value="RNaseH-like_sf"/>
</dbReference>
<dbReference type="Gene3D" id="1.10.340.70">
    <property type="match status" value="1"/>
</dbReference>
<reference evidence="2 3" key="1">
    <citation type="journal article" date="2018" name="Front. Plant Sci.">
        <title>Red Clover (Trifolium pratense) and Zigzag Clover (T. medium) - A Picture of Genomic Similarities and Differences.</title>
        <authorList>
            <person name="Dluhosova J."/>
            <person name="Istvanek J."/>
            <person name="Nedelnik J."/>
            <person name="Repkova J."/>
        </authorList>
    </citation>
    <scope>NUCLEOTIDE SEQUENCE [LARGE SCALE GENOMIC DNA]</scope>
    <source>
        <strain evidence="3">cv. 10/8</strain>
        <tissue evidence="2">Leaf</tissue>
    </source>
</reference>
<dbReference type="InterPro" id="IPR036397">
    <property type="entry name" value="RNaseH_sf"/>
</dbReference>
<feature type="domain" description="Integrase catalytic" evidence="1">
    <location>
        <begin position="122"/>
        <end position="204"/>
    </location>
</feature>